<evidence type="ECO:0000256" key="3">
    <source>
        <dbReference type="SAM" id="SignalP"/>
    </source>
</evidence>
<sequence>MKLILSVTIISWTLFSTAAALQCQQCSNQACSTTTCGTDSACVTLSTLYTTSGASNQNILKACVAASTCPIGSQTFSQSNSNSNKISNATCCNTDNCNSNTLNYPTLQPNNNLQCYACDPANGNCATTTIQCRGLEDRCFRAKVTVGSNTTLSLGCTSVNLCTPASTFGISANVNMTCCGNSLCNAASTTATTSLYLLLGLLVFSSY</sequence>
<keyword evidence="3" id="KW-0732">Signal</keyword>
<proteinExistence type="predicted"/>
<dbReference type="InterPro" id="IPR045860">
    <property type="entry name" value="Snake_toxin-like_sf"/>
</dbReference>
<dbReference type="Proteomes" id="UP001187415">
    <property type="component" value="Unassembled WGS sequence"/>
</dbReference>
<dbReference type="GO" id="GO:0005576">
    <property type="term" value="C:extracellular region"/>
    <property type="evidence" value="ECO:0007669"/>
    <property type="project" value="UniProtKB-SubCell"/>
</dbReference>
<evidence type="ECO:0000256" key="2">
    <source>
        <dbReference type="ARBA" id="ARBA00022525"/>
    </source>
</evidence>
<dbReference type="SUPFAM" id="SSF57302">
    <property type="entry name" value="Snake toxin-like"/>
    <property type="match status" value="2"/>
</dbReference>
<dbReference type="Pfam" id="PF00021">
    <property type="entry name" value="UPAR_LY6"/>
    <property type="match status" value="2"/>
</dbReference>
<dbReference type="PANTHER" id="PTHR20914:SF9">
    <property type="entry name" value="COILED, ISOFORM A"/>
    <property type="match status" value="1"/>
</dbReference>
<feature type="domain" description="UPAR/Ly6" evidence="4">
    <location>
        <begin position="113"/>
        <end position="198"/>
    </location>
</feature>
<dbReference type="PANTHER" id="PTHR20914">
    <property type="entry name" value="LY6/PLAUR DOMAIN-CONTAINING PROTEIN 8"/>
    <property type="match status" value="1"/>
</dbReference>
<accession>A0AA88MF98</accession>
<keyword evidence="2" id="KW-0964">Secreted</keyword>
<gene>
    <name evidence="5" type="ORF">Q5P01_015536</name>
</gene>
<dbReference type="InterPro" id="IPR016054">
    <property type="entry name" value="LY6_UPA_recep-like"/>
</dbReference>
<evidence type="ECO:0000259" key="4">
    <source>
        <dbReference type="SMART" id="SM00134"/>
    </source>
</evidence>
<comment type="caution">
    <text evidence="5">The sequence shown here is derived from an EMBL/GenBank/DDBJ whole genome shotgun (WGS) entry which is preliminary data.</text>
</comment>
<feature type="chain" id="PRO_5041735066" description="UPAR/Ly6 domain-containing protein" evidence="3">
    <location>
        <begin position="21"/>
        <end position="207"/>
    </location>
</feature>
<reference evidence="5" key="1">
    <citation type="submission" date="2023-07" db="EMBL/GenBank/DDBJ databases">
        <title>Chromosome-level Genome Assembly of Striped Snakehead (Channa striata).</title>
        <authorList>
            <person name="Liu H."/>
        </authorList>
    </citation>
    <scope>NUCLEOTIDE SEQUENCE</scope>
    <source>
        <strain evidence="5">Gz</strain>
        <tissue evidence="5">Muscle</tissue>
    </source>
</reference>
<dbReference type="InterPro" id="IPR050918">
    <property type="entry name" value="CNF-like_PLA2_Inhibitor"/>
</dbReference>
<dbReference type="Gene3D" id="2.10.60.10">
    <property type="entry name" value="CD59"/>
    <property type="match status" value="2"/>
</dbReference>
<feature type="domain" description="UPAR/Ly6" evidence="4">
    <location>
        <begin position="21"/>
        <end position="107"/>
    </location>
</feature>
<name>A0AA88MF98_CHASR</name>
<comment type="subcellular location">
    <subcellularLocation>
        <location evidence="1">Secreted</location>
    </subcellularLocation>
</comment>
<organism evidence="5 6">
    <name type="scientific">Channa striata</name>
    <name type="common">Snakehead murrel</name>
    <name type="synonym">Ophicephalus striatus</name>
    <dbReference type="NCBI Taxonomy" id="64152"/>
    <lineage>
        <taxon>Eukaryota</taxon>
        <taxon>Metazoa</taxon>
        <taxon>Chordata</taxon>
        <taxon>Craniata</taxon>
        <taxon>Vertebrata</taxon>
        <taxon>Euteleostomi</taxon>
        <taxon>Actinopterygii</taxon>
        <taxon>Neopterygii</taxon>
        <taxon>Teleostei</taxon>
        <taxon>Neoteleostei</taxon>
        <taxon>Acanthomorphata</taxon>
        <taxon>Anabantaria</taxon>
        <taxon>Anabantiformes</taxon>
        <taxon>Channoidei</taxon>
        <taxon>Channidae</taxon>
        <taxon>Channa</taxon>
    </lineage>
</organism>
<evidence type="ECO:0000256" key="1">
    <source>
        <dbReference type="ARBA" id="ARBA00004613"/>
    </source>
</evidence>
<feature type="signal peptide" evidence="3">
    <location>
        <begin position="1"/>
        <end position="20"/>
    </location>
</feature>
<keyword evidence="6" id="KW-1185">Reference proteome</keyword>
<evidence type="ECO:0000313" key="5">
    <source>
        <dbReference type="EMBL" id="KAK2835052.1"/>
    </source>
</evidence>
<protein>
    <recommendedName>
        <fullName evidence="4">UPAR/Ly6 domain-containing protein</fullName>
    </recommendedName>
</protein>
<evidence type="ECO:0000313" key="6">
    <source>
        <dbReference type="Proteomes" id="UP001187415"/>
    </source>
</evidence>
<dbReference type="SMART" id="SM00134">
    <property type="entry name" value="LU"/>
    <property type="match status" value="2"/>
</dbReference>
<dbReference type="AlphaFoldDB" id="A0AA88MF98"/>
<dbReference type="EMBL" id="JAUPFM010000012">
    <property type="protein sequence ID" value="KAK2835052.1"/>
    <property type="molecule type" value="Genomic_DNA"/>
</dbReference>